<dbReference type="HOGENOM" id="CLU_882019_0_0_7"/>
<dbReference type="eggNOG" id="COG3156">
    <property type="taxonomic scope" value="Bacteria"/>
</dbReference>
<dbReference type="GO" id="GO:0016020">
    <property type="term" value="C:membrane"/>
    <property type="evidence" value="ECO:0007669"/>
    <property type="project" value="InterPro"/>
</dbReference>
<dbReference type="PANTHER" id="PTHR38831:SF2">
    <property type="entry name" value="TYPE II SECRETION SYSTEM PROTEIN K"/>
    <property type="match status" value="1"/>
</dbReference>
<evidence type="ECO:0000313" key="3">
    <source>
        <dbReference type="Proteomes" id="UP000002601"/>
    </source>
</evidence>
<proteinExistence type="predicted"/>
<evidence type="ECO:0000256" key="1">
    <source>
        <dbReference type="SAM" id="Phobius"/>
    </source>
</evidence>
<evidence type="ECO:0008006" key="4">
    <source>
        <dbReference type="Google" id="ProtNLM"/>
    </source>
</evidence>
<sequence length="315" mass="35377">MPRNNSDRNSRGVVLVIVLVLFMALSSLTLMTIEVSSRGAVEASRMRSEYEAGFKAEEALYLIYDILKDDKTPFSDTPREKWADKFIDEGLEIEIVPCNARINLNDILGRANTKRTFNILSNILGAGLDTKTMIGSLGVWAGMKVDPKLEKIDNFYYASQNPAYTPRGAKLKIPEEILLVRGWEDVEKDWINETFTVWGSPKLNINFVSPEILAAYFPDLGKNVNRILHWRRTRGFTDISQVLSVAGLDSSSTLYKTMMNELEVRSSSFEARVTASVGGCTVVKRYIISRPSALEIGEPQLVYQNDISVTFAENQ</sequence>
<dbReference type="GO" id="GO:0009306">
    <property type="term" value="P:protein secretion"/>
    <property type="evidence" value="ECO:0007669"/>
    <property type="project" value="InterPro"/>
</dbReference>
<dbReference type="STRING" id="526222.Desal_3592"/>
<keyword evidence="1" id="KW-1133">Transmembrane helix</keyword>
<evidence type="ECO:0000313" key="2">
    <source>
        <dbReference type="EMBL" id="ACS81638.1"/>
    </source>
</evidence>
<dbReference type="EMBL" id="CP001649">
    <property type="protein sequence ID" value="ACS81638.1"/>
    <property type="molecule type" value="Genomic_DNA"/>
</dbReference>
<organism evidence="2 3">
    <name type="scientific">Maridesulfovibrio salexigens (strain ATCC 14822 / DSM 2638 / NCIMB 8403 / VKM B-1763)</name>
    <name type="common">Desulfovibrio salexigens</name>
    <dbReference type="NCBI Taxonomy" id="526222"/>
    <lineage>
        <taxon>Bacteria</taxon>
        <taxon>Pseudomonadati</taxon>
        <taxon>Thermodesulfobacteriota</taxon>
        <taxon>Desulfovibrionia</taxon>
        <taxon>Desulfovibrionales</taxon>
        <taxon>Desulfovibrionaceae</taxon>
        <taxon>Maridesulfovibrio</taxon>
    </lineage>
</organism>
<keyword evidence="1" id="KW-0812">Transmembrane</keyword>
<accession>C6BTF7</accession>
<dbReference type="KEGG" id="dsa:Desal_3592"/>
<gene>
    <name evidence="2" type="ordered locus">Desal_3592</name>
</gene>
<dbReference type="AlphaFoldDB" id="C6BTF7"/>
<keyword evidence="3" id="KW-1185">Reference proteome</keyword>
<feature type="transmembrane region" description="Helical" evidence="1">
    <location>
        <begin position="12"/>
        <end position="33"/>
    </location>
</feature>
<dbReference type="PANTHER" id="PTHR38831">
    <property type="entry name" value="TYPE II SECRETION SYSTEM PROTEIN K"/>
    <property type="match status" value="1"/>
</dbReference>
<dbReference type="InterPro" id="IPR038072">
    <property type="entry name" value="GspK_central_sf"/>
</dbReference>
<dbReference type="Gene3D" id="1.10.40.60">
    <property type="entry name" value="EpsJ-like"/>
    <property type="match status" value="2"/>
</dbReference>
<dbReference type="OrthoDB" id="5448986at2"/>
<dbReference type="SUPFAM" id="SSF158544">
    <property type="entry name" value="GspK insert domain-like"/>
    <property type="match status" value="1"/>
</dbReference>
<reference evidence="2 3" key="1">
    <citation type="submission" date="2009-06" db="EMBL/GenBank/DDBJ databases">
        <title>Complete sequence of Desulfovibrio salexigens DSM 2638.</title>
        <authorList>
            <consortium name="US DOE Joint Genome Institute"/>
            <person name="Lucas S."/>
            <person name="Copeland A."/>
            <person name="Lapidus A."/>
            <person name="Glavina del Rio T."/>
            <person name="Tice H."/>
            <person name="Bruce D."/>
            <person name="Goodwin L."/>
            <person name="Pitluck S."/>
            <person name="Munk A.C."/>
            <person name="Brettin T."/>
            <person name="Detter J.C."/>
            <person name="Han C."/>
            <person name="Tapia R."/>
            <person name="Larimer F."/>
            <person name="Land M."/>
            <person name="Hauser L."/>
            <person name="Kyrpides N."/>
            <person name="Anderson I."/>
            <person name="Wall J.D."/>
            <person name="Arkin A.P."/>
            <person name="Dehal P."/>
            <person name="Chivian D."/>
            <person name="Giles B."/>
            <person name="Hazen T.C."/>
        </authorList>
    </citation>
    <scope>NUCLEOTIDE SEQUENCE [LARGE SCALE GENOMIC DNA]</scope>
    <source>
        <strain evidence="3">ATCC 14822 / DSM 2638 / NCIMB 8403 / VKM B-1763</strain>
    </source>
</reference>
<keyword evidence="1" id="KW-0472">Membrane</keyword>
<dbReference type="RefSeq" id="WP_015853454.1">
    <property type="nucleotide sequence ID" value="NC_012881.1"/>
</dbReference>
<protein>
    <recommendedName>
        <fullName evidence="4">Type II secretion system protein K</fullName>
    </recommendedName>
</protein>
<dbReference type="Proteomes" id="UP000002601">
    <property type="component" value="Chromosome"/>
</dbReference>
<dbReference type="InterPro" id="IPR005628">
    <property type="entry name" value="GspK"/>
</dbReference>
<dbReference type="Gene3D" id="3.30.1300.30">
    <property type="entry name" value="GSPII I/J protein-like"/>
    <property type="match status" value="1"/>
</dbReference>
<name>C6BTF7_MARSD</name>